<feature type="chain" id="PRO_5038641072" evidence="2">
    <location>
        <begin position="31"/>
        <end position="154"/>
    </location>
</feature>
<dbReference type="Gene3D" id="3.40.30.10">
    <property type="entry name" value="Glutaredoxin"/>
    <property type="match status" value="1"/>
</dbReference>
<dbReference type="PANTHER" id="PTHR45663">
    <property type="entry name" value="GEO12009P1"/>
    <property type="match status" value="1"/>
</dbReference>
<accession>A0A1E5KWY3</accession>
<dbReference type="GO" id="GO:0015035">
    <property type="term" value="F:protein-disulfide reductase activity"/>
    <property type="evidence" value="ECO:0007669"/>
    <property type="project" value="TreeGrafter"/>
</dbReference>
<dbReference type="AlphaFoldDB" id="A0A1E5KWY3"/>
<keyword evidence="4" id="KW-1185">Reference proteome</keyword>
<organism evidence="3 4">
    <name type="scientific">Enterococcus rivorum</name>
    <dbReference type="NCBI Taxonomy" id="762845"/>
    <lineage>
        <taxon>Bacteria</taxon>
        <taxon>Bacillati</taxon>
        <taxon>Bacillota</taxon>
        <taxon>Bacilli</taxon>
        <taxon>Lactobacillales</taxon>
        <taxon>Enterococcaceae</taxon>
        <taxon>Enterococcus</taxon>
    </lineage>
</organism>
<dbReference type="Proteomes" id="UP000095256">
    <property type="component" value="Unassembled WGS sequence"/>
</dbReference>
<dbReference type="Pfam" id="PF20207">
    <property type="entry name" value="DUF6568"/>
    <property type="match status" value="1"/>
</dbReference>
<dbReference type="SUPFAM" id="SSF52833">
    <property type="entry name" value="Thioredoxin-like"/>
    <property type="match status" value="1"/>
</dbReference>
<evidence type="ECO:0000256" key="2">
    <source>
        <dbReference type="SAM" id="SignalP"/>
    </source>
</evidence>
<dbReference type="CDD" id="cd02947">
    <property type="entry name" value="TRX_family"/>
    <property type="match status" value="1"/>
</dbReference>
<evidence type="ECO:0000313" key="4">
    <source>
        <dbReference type="Proteomes" id="UP000095256"/>
    </source>
</evidence>
<comment type="caution">
    <text evidence="3">The sequence shown here is derived from an EMBL/GenBank/DDBJ whole genome shotgun (WGS) entry which is preliminary data.</text>
</comment>
<name>A0A1E5KWY3_9ENTE</name>
<feature type="signal peptide" evidence="2">
    <location>
        <begin position="1"/>
        <end position="30"/>
    </location>
</feature>
<sequence length="154" mass="17522">MKKSKLLIAYASMLVAVVTALFIMNSSSHAHREDADYDKLVERLNYSTFEEFEVKKEEKDTFVLFVGQDGCGACEDLMPTLLEISSQDKVRQNIYYMNIQSSNNDSIKTDYGVIATPTLLFIQNGKVVHRMEGSAGENKDKKLIKKQFRNLNLI</sequence>
<dbReference type="EMBL" id="MIEK01000023">
    <property type="protein sequence ID" value="OEH82367.1"/>
    <property type="molecule type" value="Genomic_DNA"/>
</dbReference>
<dbReference type="InterPro" id="IPR036249">
    <property type="entry name" value="Thioredoxin-like_sf"/>
</dbReference>
<gene>
    <name evidence="3" type="ORF">BCR26_02750</name>
</gene>
<reference evidence="3 4" key="1">
    <citation type="submission" date="2016-09" db="EMBL/GenBank/DDBJ databases">
        <authorList>
            <person name="Capua I."/>
            <person name="De Benedictis P."/>
            <person name="Joannis T."/>
            <person name="Lombin L.H."/>
            <person name="Cattoli G."/>
        </authorList>
    </citation>
    <scope>NUCLEOTIDE SEQUENCE [LARGE SCALE GENOMIC DNA]</scope>
    <source>
        <strain evidence="3 4">LMG 25899</strain>
    </source>
</reference>
<evidence type="ECO:0000256" key="1">
    <source>
        <dbReference type="ARBA" id="ARBA00023284"/>
    </source>
</evidence>
<dbReference type="GO" id="GO:0005737">
    <property type="term" value="C:cytoplasm"/>
    <property type="evidence" value="ECO:0007669"/>
    <property type="project" value="TreeGrafter"/>
</dbReference>
<protein>
    <submittedName>
        <fullName evidence="3">Uncharacterized protein</fullName>
    </submittedName>
</protein>
<proteinExistence type="predicted"/>
<dbReference type="RefSeq" id="WP_069698642.1">
    <property type="nucleotide sequence ID" value="NZ_JAGGMA010000001.1"/>
</dbReference>
<dbReference type="STRING" id="762845.BCR26_02750"/>
<evidence type="ECO:0000313" key="3">
    <source>
        <dbReference type="EMBL" id="OEH82367.1"/>
    </source>
</evidence>
<keyword evidence="2" id="KW-0732">Signal</keyword>
<dbReference type="PANTHER" id="PTHR45663:SF11">
    <property type="entry name" value="GEO12009P1"/>
    <property type="match status" value="1"/>
</dbReference>
<keyword evidence="1" id="KW-0676">Redox-active center</keyword>
<dbReference type="InterPro" id="IPR046698">
    <property type="entry name" value="PedC-like"/>
</dbReference>